<evidence type="ECO:0000256" key="1">
    <source>
        <dbReference type="ARBA" id="ARBA00004651"/>
    </source>
</evidence>
<dbReference type="RefSeq" id="WP_369061674.1">
    <property type="nucleotide sequence ID" value="NZ_CP158375.1"/>
</dbReference>
<reference evidence="8" key="1">
    <citation type="submission" date="2024-06" db="EMBL/GenBank/DDBJ databases">
        <title>Caulobacter inopinatus, sp. nov.</title>
        <authorList>
            <person name="Donachie S.P."/>
        </authorList>
    </citation>
    <scope>NUCLEOTIDE SEQUENCE</scope>
    <source>
        <strain evidence="8">73W</strain>
    </source>
</reference>
<organism evidence="8">
    <name type="scientific">Caulobacter sp. 73W</name>
    <dbReference type="NCBI Taxonomy" id="3161137"/>
    <lineage>
        <taxon>Bacteria</taxon>
        <taxon>Pseudomonadati</taxon>
        <taxon>Pseudomonadota</taxon>
        <taxon>Alphaproteobacteria</taxon>
        <taxon>Caulobacterales</taxon>
        <taxon>Caulobacteraceae</taxon>
        <taxon>Caulobacter</taxon>
    </lineage>
</organism>
<dbReference type="SUPFAM" id="SSF52540">
    <property type="entry name" value="P-loop containing nucleoside triphosphate hydrolases"/>
    <property type="match status" value="1"/>
</dbReference>
<evidence type="ECO:0000259" key="7">
    <source>
        <dbReference type="PROSITE" id="PS50929"/>
    </source>
</evidence>
<dbReference type="GO" id="GO:0016887">
    <property type="term" value="F:ATP hydrolysis activity"/>
    <property type="evidence" value="ECO:0007669"/>
    <property type="project" value="InterPro"/>
</dbReference>
<accession>A0AB39KW66</accession>
<proteinExistence type="predicted"/>
<dbReference type="PROSITE" id="PS50929">
    <property type="entry name" value="ABC_TM1F"/>
    <property type="match status" value="1"/>
</dbReference>
<comment type="subcellular location">
    <subcellularLocation>
        <location evidence="1">Cell membrane</location>
        <topology evidence="1">Multi-pass membrane protein</topology>
    </subcellularLocation>
</comment>
<dbReference type="InterPro" id="IPR027417">
    <property type="entry name" value="P-loop_NTPase"/>
</dbReference>
<protein>
    <submittedName>
        <fullName evidence="8">ATP-binding cassette domain-containing protein</fullName>
    </submittedName>
</protein>
<feature type="transmembrane region" description="Helical" evidence="6">
    <location>
        <begin position="51"/>
        <end position="71"/>
    </location>
</feature>
<keyword evidence="8" id="KW-0547">Nucleotide-binding</keyword>
<gene>
    <name evidence="8" type="ORF">ABOZ73_06475</name>
</gene>
<dbReference type="PANTHER" id="PTHR24221:SF654">
    <property type="entry name" value="ATP-BINDING CASSETTE SUB-FAMILY B MEMBER 6"/>
    <property type="match status" value="1"/>
</dbReference>
<dbReference type="PANTHER" id="PTHR24221">
    <property type="entry name" value="ATP-BINDING CASSETTE SUB-FAMILY B"/>
    <property type="match status" value="1"/>
</dbReference>
<feature type="transmembrane region" description="Helical" evidence="6">
    <location>
        <begin position="161"/>
        <end position="182"/>
    </location>
</feature>
<dbReference type="AlphaFoldDB" id="A0AB39KW66"/>
<dbReference type="EMBL" id="CP158375">
    <property type="protein sequence ID" value="XDO98056.1"/>
    <property type="molecule type" value="Genomic_DNA"/>
</dbReference>
<keyword evidence="3 6" id="KW-1133">Transmembrane helix</keyword>
<dbReference type="InterPro" id="IPR039421">
    <property type="entry name" value="Type_1_exporter"/>
</dbReference>
<feature type="compositionally biased region" description="Low complexity" evidence="5">
    <location>
        <begin position="467"/>
        <end position="478"/>
    </location>
</feature>
<dbReference type="SUPFAM" id="SSF90123">
    <property type="entry name" value="ABC transporter transmembrane region"/>
    <property type="match status" value="1"/>
</dbReference>
<dbReference type="GO" id="GO:0005886">
    <property type="term" value="C:plasma membrane"/>
    <property type="evidence" value="ECO:0007669"/>
    <property type="project" value="UniProtKB-SubCell"/>
</dbReference>
<dbReference type="Gene3D" id="1.20.1560.10">
    <property type="entry name" value="ABC transporter type 1, transmembrane domain"/>
    <property type="match status" value="1"/>
</dbReference>
<keyword evidence="2 6" id="KW-0812">Transmembrane</keyword>
<feature type="transmembrane region" description="Helical" evidence="6">
    <location>
        <begin position="20"/>
        <end position="45"/>
    </location>
</feature>
<dbReference type="GO" id="GO:0005524">
    <property type="term" value="F:ATP binding"/>
    <property type="evidence" value="ECO:0007669"/>
    <property type="project" value="UniProtKB-KW"/>
</dbReference>
<feature type="region of interest" description="Disordered" evidence="5">
    <location>
        <begin position="448"/>
        <end position="478"/>
    </location>
</feature>
<dbReference type="InterPro" id="IPR003439">
    <property type="entry name" value="ABC_transporter-like_ATP-bd"/>
</dbReference>
<keyword evidence="4 6" id="KW-0472">Membrane</keyword>
<keyword evidence="8" id="KW-0067">ATP-binding</keyword>
<dbReference type="GO" id="GO:0140359">
    <property type="term" value="F:ABC-type transporter activity"/>
    <property type="evidence" value="ECO:0007669"/>
    <property type="project" value="InterPro"/>
</dbReference>
<dbReference type="Gene3D" id="3.40.50.300">
    <property type="entry name" value="P-loop containing nucleotide triphosphate hydrolases"/>
    <property type="match status" value="1"/>
</dbReference>
<sequence length="478" mass="48837">MTKAINQLIAQEKRRQAGRLWFAGISAVVAAVAAVVLLGLSGWFITGAAMAGVAGLAAAHMFNFLLPSAMIRLLAILRTAFRYLERLQGHQAALGALAAIRPRLFAGLAAAPPKEALSYSAGEASARFIQDVDAIEGMFIRQSAHVAAAASLVAGVALTALAGWAAALVLILFAAVAAMAAVRTSRRASAGPAVASREAVGRLKDVVAHIASAAPELRCYGLESWAADRIAVEDEHLTQARRGLARLLGASALVQAALTGAAAASVLIVAHQAPAPLAALAVLAAAMTMEGVQALVKSLEQDSDARAAAARLEPVLRHAPSSPNRQWLDPFLHLSDAGISLKPGSRLGVSGPSGVGKTTLLEQLLALRAPPRGAVMLGGVELADLDPQAARSAFAYAAQDPMLLTGTVRENLRLADPKADDAALWSALNDAGLDERVRRLPSGLDTWLGEGAGQLSGGASPPGPGAGPAEAGGLAAAR</sequence>
<evidence type="ECO:0000256" key="2">
    <source>
        <dbReference type="ARBA" id="ARBA00022692"/>
    </source>
</evidence>
<evidence type="ECO:0000313" key="8">
    <source>
        <dbReference type="EMBL" id="XDO98056.1"/>
    </source>
</evidence>
<dbReference type="Pfam" id="PF00005">
    <property type="entry name" value="ABC_tran"/>
    <property type="match status" value="1"/>
</dbReference>
<evidence type="ECO:0000256" key="4">
    <source>
        <dbReference type="ARBA" id="ARBA00023136"/>
    </source>
</evidence>
<feature type="domain" description="ABC transmembrane type-1" evidence="7">
    <location>
        <begin position="21"/>
        <end position="270"/>
    </location>
</feature>
<evidence type="ECO:0000256" key="5">
    <source>
        <dbReference type="SAM" id="MobiDB-lite"/>
    </source>
</evidence>
<evidence type="ECO:0000256" key="3">
    <source>
        <dbReference type="ARBA" id="ARBA00022989"/>
    </source>
</evidence>
<name>A0AB39KW66_9CAUL</name>
<evidence type="ECO:0000256" key="6">
    <source>
        <dbReference type="SAM" id="Phobius"/>
    </source>
</evidence>
<dbReference type="InterPro" id="IPR036640">
    <property type="entry name" value="ABC1_TM_sf"/>
</dbReference>
<dbReference type="InterPro" id="IPR011527">
    <property type="entry name" value="ABC1_TM_dom"/>
</dbReference>